<comment type="caution">
    <text evidence="3">The sequence shown here is derived from an EMBL/GenBank/DDBJ whole genome shotgun (WGS) entry which is preliminary data.</text>
</comment>
<proteinExistence type="inferred from homology"/>
<evidence type="ECO:0000313" key="3">
    <source>
        <dbReference type="EMBL" id="KAJ8493930.1"/>
    </source>
</evidence>
<evidence type="ECO:0008006" key="5">
    <source>
        <dbReference type="Google" id="ProtNLM"/>
    </source>
</evidence>
<dbReference type="InterPro" id="IPR008862">
    <property type="entry name" value="Tcp11"/>
</dbReference>
<name>A0AAV8RDL3_ENSVE</name>
<organism evidence="3 4">
    <name type="scientific">Ensete ventricosum</name>
    <name type="common">Abyssinian banana</name>
    <name type="synonym">Musa ensete</name>
    <dbReference type="NCBI Taxonomy" id="4639"/>
    <lineage>
        <taxon>Eukaryota</taxon>
        <taxon>Viridiplantae</taxon>
        <taxon>Streptophyta</taxon>
        <taxon>Embryophyta</taxon>
        <taxon>Tracheophyta</taxon>
        <taxon>Spermatophyta</taxon>
        <taxon>Magnoliopsida</taxon>
        <taxon>Liliopsida</taxon>
        <taxon>Zingiberales</taxon>
        <taxon>Musaceae</taxon>
        <taxon>Ensete</taxon>
    </lineage>
</organism>
<evidence type="ECO:0000256" key="2">
    <source>
        <dbReference type="SAM" id="MobiDB-lite"/>
    </source>
</evidence>
<comment type="similarity">
    <text evidence="1">Belongs to the TCP11 family.</text>
</comment>
<protein>
    <recommendedName>
        <fullName evidence="5">T-complex protein 11</fullName>
    </recommendedName>
</protein>
<evidence type="ECO:0000313" key="4">
    <source>
        <dbReference type="Proteomes" id="UP001222027"/>
    </source>
</evidence>
<dbReference type="GO" id="GO:0007165">
    <property type="term" value="P:signal transduction"/>
    <property type="evidence" value="ECO:0007669"/>
    <property type="project" value="TreeGrafter"/>
</dbReference>
<feature type="compositionally biased region" description="Polar residues" evidence="2">
    <location>
        <begin position="466"/>
        <end position="489"/>
    </location>
</feature>
<evidence type="ECO:0000256" key="1">
    <source>
        <dbReference type="ARBA" id="ARBA00010954"/>
    </source>
</evidence>
<feature type="region of interest" description="Disordered" evidence="2">
    <location>
        <begin position="378"/>
        <end position="404"/>
    </location>
</feature>
<gene>
    <name evidence="3" type="ORF">OPV22_015651</name>
</gene>
<dbReference type="PANTHER" id="PTHR12832:SF11">
    <property type="entry name" value="LD23868P"/>
    <property type="match status" value="1"/>
</dbReference>
<keyword evidence="4" id="KW-1185">Reference proteome</keyword>
<dbReference type="AlphaFoldDB" id="A0AAV8RDL3"/>
<dbReference type="Proteomes" id="UP001222027">
    <property type="component" value="Unassembled WGS sequence"/>
</dbReference>
<feature type="region of interest" description="Disordered" evidence="2">
    <location>
        <begin position="73"/>
        <end position="95"/>
    </location>
</feature>
<sequence length="1174" mass="130905">MDSCGAVESPEARPAAVAIDFTDCDTSPSRARIPRRIRRRLLRGKSSGGRLSVEEIEAKLRDAELRRQQFHELLSSKARPKPRSPSWSSQEDDPGQRLEAKLFAAEQKRLNLLAKAQMRLARLDELRQAAKSGVEMRFEKEREELGTRVESRVQQAEANRMRLLKAHMQRRAAIRERTAKSLLQRVIRENKHKECVRSAIFQKRAAAEKKRLGLLEAEKKRAHARVVQARRVAKTVYHLRETERRRLKEQLEYRLQNAKQQRAEYLKQRVSSHGSARINLIRHGDFLSRKLARCWRQFVKSRRTTFALAKAYAALGLNENSVKCMPFEQVALLIESSKTLATAKSLLDRLESHVSLLLSSGPSSVENINHLLKQLASPNRRVPSSRTSRERGGTKRVAVRESGSSETKMSRYPVRVILCAYMILGHPNAVLSGQGEREVALREAAINFLREFELLVNTILDGPKSAHSSRQSSPDALSLNHSEGSSTSLPREQNFRCQLRAFDTAWCSYLYRFVVWKAKDARSLEEDLVRAACQLELSMMQTCKMTAEGQTADLSHDMRAIQKQVIEDQKLLREKVQHLSGTAGIERMECALSDTRSKFFEAKENGSPLATSVAHISSPSASDSGKKVVSVPREQSVNIKGRSNHVVRSLFGAASSTQPKVGAEIQNVDVQSSFKTVIQSPTENELLVNEIMHWGNGNISDNLDLKDEEIGIKVKETMEKAFWDGILDSLKEDRPDYSRILGLVKEVRDELCDLAPQSWKQDILNSIDLDILSQVLDSGSHDIHYLGNILEFVLTMLRKLSTPASEDDMRKDHQKLLNSLEDIARSNDKQNNPFVIAAIKGLRFVLEQIQTLKKEVSLARIKLMEPIIKGSAGLEYLQKAFMDRYGSPVGAANSLPKTSRWLSSLGDSSEEEWNEHIDLCSVLSASHGLPITTLRTGGGLSSSSKQYDVPFNASGGDELPECSGEKVDKLVRLGLLKLASAIAGLTTEMAPETLELNVLRLRAVQSQLQQIIVVATSILVLRQVLLSEKSVAPSELEAVVSKTAVGLSELLKGSPDVGFEEITEMMVSLSGSYSTSSPETKLQSRKEIIARMLTKSLQNDDAIFTKVSRSIYMAVRGVVLGGSGARGRKLADAALRRIGAAMLLDQVVKAGNMIVIMAMVTSRVHGPWYRVVLV</sequence>
<feature type="region of interest" description="Disordered" evidence="2">
    <location>
        <begin position="463"/>
        <end position="489"/>
    </location>
</feature>
<accession>A0AAV8RDL3</accession>
<dbReference type="EMBL" id="JAQQAF010000004">
    <property type="protein sequence ID" value="KAJ8493930.1"/>
    <property type="molecule type" value="Genomic_DNA"/>
</dbReference>
<dbReference type="Pfam" id="PF05794">
    <property type="entry name" value="Tcp11"/>
    <property type="match status" value="1"/>
</dbReference>
<reference evidence="3 4" key="1">
    <citation type="submission" date="2022-12" db="EMBL/GenBank/DDBJ databases">
        <title>Chromosome-scale assembly of the Ensete ventricosum genome.</title>
        <authorList>
            <person name="Dussert Y."/>
            <person name="Stocks J."/>
            <person name="Wendawek A."/>
            <person name="Woldeyes F."/>
            <person name="Nichols R.A."/>
            <person name="Borrell J.S."/>
        </authorList>
    </citation>
    <scope>NUCLEOTIDE SEQUENCE [LARGE SCALE GENOMIC DNA]</scope>
    <source>
        <strain evidence="4">cv. Maze</strain>
        <tissue evidence="3">Seeds</tissue>
    </source>
</reference>
<dbReference type="PANTHER" id="PTHR12832">
    <property type="entry name" value="TESTIS-SPECIFIC PROTEIN PBS13 T-COMPLEX 11"/>
    <property type="match status" value="1"/>
</dbReference>